<feature type="compositionally biased region" description="Basic and acidic residues" evidence="1">
    <location>
        <begin position="87"/>
        <end position="96"/>
    </location>
</feature>
<keyword evidence="3" id="KW-1185">Reference proteome</keyword>
<gene>
    <name evidence="2" type="ORF">BKA59DRAFT_550387</name>
</gene>
<sequence>MNWTEGALSRHSRGKGWDKDAARQRQYFAKVRARKHAPASSKGLDVTSFVPDYISEPQLSQERQSTTSTSSCKQKTPRRGLVYKQPEVAKKPDNHSPKGTSTQLGKRGAEDEQTSNMPEDKDQQDLDITEKRRRLLEKADWTGVITQKPALVDFSWRKNPSTKPNTKPVSRHDHRANLPSRRSLQRDYPNKRTLGRIPGNEMKINIGNQNLRWSRDSNSVRSLSTRHGLIPYGSNHYESQGIMSPYQQHAHSVDVSQEPSTILPRPCEPQANIELRKPLLKSPDDYHSFVRRHIEYEENRPMESDEPRYVVRANTPVIHQPQPRLLIRPRMFDIRSPESQEDISTVGVVGTSAKSSSRVTSEDIRWNTWLSSNTEPKLQQPAPMTHENKLSRSISPGISQYWNTSEDRSNTQSPANRVPSRQGILHTIENPQPCSSASYPSSLPMPENHQSETLNSEPELPQERMSYLPSISGERSTCSLPMSPSYGTNEFSIKPGSDLVIPLRTELPVIPNAQDLLDLLTASEEPRQEAHEQTKRDLGLKKPNVPFPFFESTLSSSSVVPPSDVAEPLSASRDGSSLHKDSSHNKRDDRAEYLREPSEAVADTGIESTTDSVIAHPASSQPLHAEFKFHQPQLFTGRLANDAPCNPPSILFAQPKKGRRPRKRRDEERPDFRAIPNYNDDPIEED</sequence>
<comment type="caution">
    <text evidence="2">The sequence shown here is derived from an EMBL/GenBank/DDBJ whole genome shotgun (WGS) entry which is preliminary data.</text>
</comment>
<accession>A0A8K0WI70</accession>
<feature type="compositionally biased region" description="Polar residues" evidence="1">
    <location>
        <begin position="429"/>
        <end position="441"/>
    </location>
</feature>
<feature type="compositionally biased region" description="Basic and acidic residues" evidence="1">
    <location>
        <begin position="576"/>
        <end position="598"/>
    </location>
</feature>
<reference evidence="2" key="1">
    <citation type="journal article" date="2021" name="Nat. Commun.">
        <title>Genetic determinants of endophytism in the Arabidopsis root mycobiome.</title>
        <authorList>
            <person name="Mesny F."/>
            <person name="Miyauchi S."/>
            <person name="Thiergart T."/>
            <person name="Pickel B."/>
            <person name="Atanasova L."/>
            <person name="Karlsson M."/>
            <person name="Huettel B."/>
            <person name="Barry K.W."/>
            <person name="Haridas S."/>
            <person name="Chen C."/>
            <person name="Bauer D."/>
            <person name="Andreopoulos W."/>
            <person name="Pangilinan J."/>
            <person name="LaButti K."/>
            <person name="Riley R."/>
            <person name="Lipzen A."/>
            <person name="Clum A."/>
            <person name="Drula E."/>
            <person name="Henrissat B."/>
            <person name="Kohler A."/>
            <person name="Grigoriev I.V."/>
            <person name="Martin F.M."/>
            <person name="Hacquard S."/>
        </authorList>
    </citation>
    <scope>NUCLEOTIDE SEQUENCE</scope>
    <source>
        <strain evidence="2">MPI-SDFR-AT-0068</strain>
    </source>
</reference>
<evidence type="ECO:0000256" key="1">
    <source>
        <dbReference type="SAM" id="MobiDB-lite"/>
    </source>
</evidence>
<feature type="compositionally biased region" description="Polar residues" evidence="1">
    <location>
        <begin position="391"/>
        <end position="415"/>
    </location>
</feature>
<evidence type="ECO:0000313" key="3">
    <source>
        <dbReference type="Proteomes" id="UP000813427"/>
    </source>
</evidence>
<dbReference type="EMBL" id="JAGPXF010000001">
    <property type="protein sequence ID" value="KAH7262005.1"/>
    <property type="molecule type" value="Genomic_DNA"/>
</dbReference>
<feature type="region of interest" description="Disordered" evidence="1">
    <location>
        <begin position="552"/>
        <end position="607"/>
    </location>
</feature>
<feature type="region of interest" description="Disordered" evidence="1">
    <location>
        <begin position="1"/>
        <end position="126"/>
    </location>
</feature>
<feature type="region of interest" description="Disordered" evidence="1">
    <location>
        <begin position="638"/>
        <end position="686"/>
    </location>
</feature>
<proteinExistence type="predicted"/>
<feature type="region of interest" description="Disordered" evidence="1">
    <location>
        <begin position="371"/>
        <end position="461"/>
    </location>
</feature>
<dbReference type="AlphaFoldDB" id="A0A8K0WI70"/>
<organism evidence="2 3">
    <name type="scientific">Fusarium tricinctum</name>
    <dbReference type="NCBI Taxonomy" id="61284"/>
    <lineage>
        <taxon>Eukaryota</taxon>
        <taxon>Fungi</taxon>
        <taxon>Dikarya</taxon>
        <taxon>Ascomycota</taxon>
        <taxon>Pezizomycotina</taxon>
        <taxon>Sordariomycetes</taxon>
        <taxon>Hypocreomycetidae</taxon>
        <taxon>Hypocreales</taxon>
        <taxon>Nectriaceae</taxon>
        <taxon>Fusarium</taxon>
        <taxon>Fusarium tricinctum species complex</taxon>
    </lineage>
</organism>
<name>A0A8K0WI70_9HYPO</name>
<dbReference type="Proteomes" id="UP000813427">
    <property type="component" value="Unassembled WGS sequence"/>
</dbReference>
<dbReference type="OrthoDB" id="5426563at2759"/>
<feature type="compositionally biased region" description="Low complexity" evidence="1">
    <location>
        <begin position="552"/>
        <end position="565"/>
    </location>
</feature>
<evidence type="ECO:0000313" key="2">
    <source>
        <dbReference type="EMBL" id="KAH7262005.1"/>
    </source>
</evidence>
<protein>
    <submittedName>
        <fullName evidence="2">Uncharacterized protein</fullName>
    </submittedName>
</protein>